<reference evidence="11" key="1">
    <citation type="submission" date="2022-10" db="EMBL/GenBank/DDBJ databases">
        <title>Luteolibacter sp. GHJ8, whole genome shotgun sequencing project.</title>
        <authorList>
            <person name="Zhao G."/>
            <person name="Shen L."/>
        </authorList>
    </citation>
    <scope>NUCLEOTIDE SEQUENCE</scope>
    <source>
        <strain evidence="11">GHJ8</strain>
    </source>
</reference>
<protein>
    <recommendedName>
        <fullName evidence="9">Sec-independent protein translocase protein TatA</fullName>
    </recommendedName>
</protein>
<evidence type="ECO:0000256" key="6">
    <source>
        <dbReference type="ARBA" id="ARBA00022989"/>
    </source>
</evidence>
<evidence type="ECO:0000256" key="7">
    <source>
        <dbReference type="ARBA" id="ARBA00023010"/>
    </source>
</evidence>
<comment type="function">
    <text evidence="9">Part of the twin-arginine translocation (Tat) system that transports large folded proteins containing a characteristic twin-arginine motif in their signal peptide across membranes. TatA could form the protein-conducting channel of the Tat system.</text>
</comment>
<proteinExistence type="inferred from homology"/>
<comment type="subunit">
    <text evidence="9">Forms a complex with TatC.</text>
</comment>
<gene>
    <name evidence="9 11" type="primary">tatA</name>
    <name evidence="11" type="ORF">OJ996_11655</name>
</gene>
<dbReference type="EMBL" id="JAPDDR010000005">
    <property type="protein sequence ID" value="MCW1914234.1"/>
    <property type="molecule type" value="Genomic_DNA"/>
</dbReference>
<dbReference type="PANTHER" id="PTHR42982">
    <property type="entry name" value="SEC-INDEPENDENT PROTEIN TRANSLOCASE PROTEIN TATA"/>
    <property type="match status" value="1"/>
</dbReference>
<comment type="similarity">
    <text evidence="9">Belongs to the TatA/E family.</text>
</comment>
<dbReference type="Proteomes" id="UP001165653">
    <property type="component" value="Unassembled WGS sequence"/>
</dbReference>
<sequence length="92" mass="10276">MNTLLGFIGGLGGQEMIIIFLIVLLLFGAKKLPELARGVGKSMGEFKKARDDFEREITRSEDDVRRRDEAKAKADDEIRIREAAGKEPVEKA</sequence>
<keyword evidence="2 9" id="KW-0813">Transport</keyword>
<name>A0ABT3G421_9BACT</name>
<evidence type="ECO:0000256" key="5">
    <source>
        <dbReference type="ARBA" id="ARBA00022927"/>
    </source>
</evidence>
<organism evidence="11 12">
    <name type="scientific">Luteolibacter rhizosphaerae</name>
    <dbReference type="NCBI Taxonomy" id="2989719"/>
    <lineage>
        <taxon>Bacteria</taxon>
        <taxon>Pseudomonadati</taxon>
        <taxon>Verrucomicrobiota</taxon>
        <taxon>Verrucomicrobiia</taxon>
        <taxon>Verrucomicrobiales</taxon>
        <taxon>Verrucomicrobiaceae</taxon>
        <taxon>Luteolibacter</taxon>
    </lineage>
</organism>
<evidence type="ECO:0000256" key="4">
    <source>
        <dbReference type="ARBA" id="ARBA00022692"/>
    </source>
</evidence>
<evidence type="ECO:0000256" key="10">
    <source>
        <dbReference type="SAM" id="MobiDB-lite"/>
    </source>
</evidence>
<keyword evidence="6 9" id="KW-1133">Transmembrane helix</keyword>
<keyword evidence="3 9" id="KW-1003">Cell membrane</keyword>
<keyword evidence="4 9" id="KW-0812">Transmembrane</keyword>
<dbReference type="InterPro" id="IPR003369">
    <property type="entry name" value="TatA/B/E"/>
</dbReference>
<evidence type="ECO:0000256" key="3">
    <source>
        <dbReference type="ARBA" id="ARBA00022475"/>
    </source>
</evidence>
<evidence type="ECO:0000256" key="2">
    <source>
        <dbReference type="ARBA" id="ARBA00022448"/>
    </source>
</evidence>
<evidence type="ECO:0000313" key="12">
    <source>
        <dbReference type="Proteomes" id="UP001165653"/>
    </source>
</evidence>
<dbReference type="InterPro" id="IPR006312">
    <property type="entry name" value="TatA/E"/>
</dbReference>
<keyword evidence="5 9" id="KW-0653">Protein transport</keyword>
<evidence type="ECO:0000256" key="1">
    <source>
        <dbReference type="ARBA" id="ARBA00004162"/>
    </source>
</evidence>
<evidence type="ECO:0000313" key="11">
    <source>
        <dbReference type="EMBL" id="MCW1914234.1"/>
    </source>
</evidence>
<keyword evidence="8 9" id="KW-0472">Membrane</keyword>
<feature type="region of interest" description="Disordered" evidence="10">
    <location>
        <begin position="60"/>
        <end position="92"/>
    </location>
</feature>
<evidence type="ECO:0000256" key="9">
    <source>
        <dbReference type="HAMAP-Rule" id="MF_00236"/>
    </source>
</evidence>
<keyword evidence="12" id="KW-1185">Reference proteome</keyword>
<dbReference type="PANTHER" id="PTHR42982:SF1">
    <property type="entry name" value="SEC-INDEPENDENT PROTEIN TRANSLOCASE PROTEIN TATA"/>
    <property type="match status" value="1"/>
</dbReference>
<comment type="subcellular location">
    <subcellularLocation>
        <location evidence="1 9">Cell membrane</location>
        <topology evidence="1 9">Single-pass membrane protein</topology>
    </subcellularLocation>
</comment>
<evidence type="ECO:0000256" key="8">
    <source>
        <dbReference type="ARBA" id="ARBA00023136"/>
    </source>
</evidence>
<feature type="transmembrane region" description="Helical" evidence="9">
    <location>
        <begin position="6"/>
        <end position="27"/>
    </location>
</feature>
<dbReference type="HAMAP" id="MF_00236">
    <property type="entry name" value="TatA_E"/>
    <property type="match status" value="1"/>
</dbReference>
<dbReference type="NCBIfam" id="TIGR01411">
    <property type="entry name" value="tatAE"/>
    <property type="match status" value="1"/>
</dbReference>
<dbReference type="Pfam" id="PF02416">
    <property type="entry name" value="TatA_B_E"/>
    <property type="match status" value="1"/>
</dbReference>
<keyword evidence="7 9" id="KW-0811">Translocation</keyword>
<accession>A0ABT3G421</accession>
<comment type="caution">
    <text evidence="11">The sequence shown here is derived from an EMBL/GenBank/DDBJ whole genome shotgun (WGS) entry which is preliminary data.</text>
</comment>
<dbReference type="Gene3D" id="1.20.5.3310">
    <property type="match status" value="1"/>
</dbReference>